<dbReference type="STRING" id="43678.OJAG_37130"/>
<feature type="transmembrane region" description="Helical" evidence="1">
    <location>
        <begin position="220"/>
        <end position="243"/>
    </location>
</feature>
<evidence type="ECO:0000313" key="4">
    <source>
        <dbReference type="Proteomes" id="UP000076447"/>
    </source>
</evidence>
<protein>
    <submittedName>
        <fullName evidence="2">Uncharacterized protein</fullName>
    </submittedName>
</protein>
<keyword evidence="1" id="KW-0472">Membrane</keyword>
<feature type="transmembrane region" description="Helical" evidence="1">
    <location>
        <begin position="165"/>
        <end position="183"/>
    </location>
</feature>
<dbReference type="Proteomes" id="UP000076447">
    <property type="component" value="Unassembled WGS sequence"/>
</dbReference>
<keyword evidence="5" id="KW-1185">Reference proteome</keyword>
<dbReference type="OrthoDB" id="3250762at2"/>
<feature type="transmembrane region" description="Helical" evidence="1">
    <location>
        <begin position="30"/>
        <end position="47"/>
    </location>
</feature>
<evidence type="ECO:0000313" key="3">
    <source>
        <dbReference type="EMBL" id="OCI30377.1"/>
    </source>
</evidence>
<sequence>MGLSSRAVATAVVAAAVAVAAFFGLLPLTLASAALAVLVAIGWPSLLNQPAPGGSGLVIGLTGVGAVAAVAATEGEPSLRNLPLVLAMGVVLAFVAEMLRRDGRPRLVESLLGTVSGLVVAVSAAGWIATDRTDAGAALVVTCAATLAVASAVSALPVPGWWNTLLTLAASIAAGGALAWALPEVVTVNGLWTGAVSGLLVAALHALFDQLPALERRAAALAAIVLPVTVGGILVFVVGRVLVG</sequence>
<dbReference type="EMBL" id="LRIE01000085">
    <property type="protein sequence ID" value="KZM33395.1"/>
    <property type="molecule type" value="Genomic_DNA"/>
</dbReference>
<reference evidence="3 5" key="2">
    <citation type="submission" date="2016-06" db="EMBL/GenBank/DDBJ databases">
        <title>Genome sequence of Oerskovia enterophila DSM 43852.</title>
        <authorList>
            <person name="Poehlein A."/>
            <person name="Jag V."/>
            <person name="Bengelsdorf F.R."/>
            <person name="Daniel R."/>
            <person name="Duerre P."/>
        </authorList>
    </citation>
    <scope>NUCLEOTIDE SEQUENCE [LARGE SCALE GENOMIC DNA]</scope>
    <source>
        <strain evidence="3 5">DSM 43852</strain>
    </source>
</reference>
<feature type="transmembrane region" description="Helical" evidence="1">
    <location>
        <begin position="189"/>
        <end position="208"/>
    </location>
</feature>
<dbReference type="PATRIC" id="fig|43678.3.peg.3880"/>
<feature type="transmembrane region" description="Helical" evidence="1">
    <location>
        <begin position="54"/>
        <end position="73"/>
    </location>
</feature>
<evidence type="ECO:0000313" key="5">
    <source>
        <dbReference type="Proteomes" id="UP000093412"/>
    </source>
</evidence>
<evidence type="ECO:0000313" key="2">
    <source>
        <dbReference type="EMBL" id="KZM33395.1"/>
    </source>
</evidence>
<gene>
    <name evidence="3" type="ORF">OERS_29440</name>
    <name evidence="2" type="ORF">OJAG_37130</name>
</gene>
<feature type="transmembrane region" description="Helical" evidence="1">
    <location>
        <begin position="111"/>
        <end position="129"/>
    </location>
</feature>
<keyword evidence="1" id="KW-0812">Transmembrane</keyword>
<evidence type="ECO:0000256" key="1">
    <source>
        <dbReference type="SAM" id="Phobius"/>
    </source>
</evidence>
<feature type="transmembrane region" description="Helical" evidence="1">
    <location>
        <begin position="135"/>
        <end position="158"/>
    </location>
</feature>
<keyword evidence="1" id="KW-1133">Transmembrane helix</keyword>
<name>A0A163PQH9_9CELL</name>
<feature type="transmembrane region" description="Helical" evidence="1">
    <location>
        <begin position="79"/>
        <end position="99"/>
    </location>
</feature>
<dbReference type="RefSeq" id="WP_068626511.1">
    <property type="nucleotide sequence ID" value="NZ_JBIVFZ010000002.1"/>
</dbReference>
<comment type="caution">
    <text evidence="2">The sequence shown here is derived from an EMBL/GenBank/DDBJ whole genome shotgun (WGS) entry which is preliminary data.</text>
</comment>
<dbReference type="AlphaFoldDB" id="A0A163PQH9"/>
<reference evidence="2 4" key="1">
    <citation type="submission" date="2016-01" db="EMBL/GenBank/DDBJ databases">
        <title>Genome sequence of Oerskovia enterophila VJag, an agar and cellulose degrading bacterium.</title>
        <authorList>
            <person name="Poehlein A."/>
            <person name="Jag V."/>
            <person name="Bengelsdorf F."/>
            <person name="Duerre P."/>
            <person name="Daniel R."/>
        </authorList>
    </citation>
    <scope>NUCLEOTIDE SEQUENCE [LARGE SCALE GENOMIC DNA]</scope>
    <source>
        <strain evidence="2 4">VJag</strain>
    </source>
</reference>
<dbReference type="EMBL" id="MAQA01000038">
    <property type="protein sequence ID" value="OCI30377.1"/>
    <property type="molecule type" value="Genomic_DNA"/>
</dbReference>
<dbReference type="Proteomes" id="UP000093412">
    <property type="component" value="Unassembled WGS sequence"/>
</dbReference>
<proteinExistence type="predicted"/>
<organism evidence="2 4">
    <name type="scientific">Oerskovia enterophila</name>
    <dbReference type="NCBI Taxonomy" id="43678"/>
    <lineage>
        <taxon>Bacteria</taxon>
        <taxon>Bacillati</taxon>
        <taxon>Actinomycetota</taxon>
        <taxon>Actinomycetes</taxon>
        <taxon>Micrococcales</taxon>
        <taxon>Cellulomonadaceae</taxon>
        <taxon>Oerskovia</taxon>
    </lineage>
</organism>
<accession>A0A163PQH9</accession>